<dbReference type="Gene3D" id="2.60.40.770">
    <property type="match status" value="1"/>
</dbReference>
<keyword evidence="3" id="KW-1185">Reference proteome</keyword>
<feature type="chain" id="PRO_5045861061" evidence="1">
    <location>
        <begin position="18"/>
        <end position="178"/>
    </location>
</feature>
<keyword evidence="1" id="KW-0732">Signal</keyword>
<dbReference type="Pfam" id="PF02221">
    <property type="entry name" value="E1_DerP2_DerF2"/>
    <property type="match status" value="1"/>
</dbReference>
<evidence type="ECO:0000313" key="3">
    <source>
        <dbReference type="Proteomes" id="UP001652740"/>
    </source>
</evidence>
<evidence type="ECO:0000259" key="2">
    <source>
        <dbReference type="SMART" id="SM00737"/>
    </source>
</evidence>
<accession>A0ABM3ML92</accession>
<sequence>MLRTITLVGVFLVVVNGQLSTPVSTCNSNPGQPPINTYIENCVSLPCLLPQLQNVVLNIAFRAPRTIRSMRTLATAYLPLLAGLELPVPYDLEENSITCNFFTNTYCPVLQDEVVLYTLTMYIESFFPVGTAAAIEFRVIDESDNTPVFCLRVNIRITPPVGKAGNSTVIVEQLSSEH</sequence>
<name>A0ABM3ML92_GALME</name>
<evidence type="ECO:0000256" key="1">
    <source>
        <dbReference type="SAM" id="SignalP"/>
    </source>
</evidence>
<proteinExistence type="predicted"/>
<reference evidence="4" key="1">
    <citation type="submission" date="2025-08" db="UniProtKB">
        <authorList>
            <consortium name="RefSeq"/>
        </authorList>
    </citation>
    <scope>IDENTIFICATION</scope>
    <source>
        <tissue evidence="4">Whole larvae</tissue>
    </source>
</reference>
<dbReference type="InterPro" id="IPR003172">
    <property type="entry name" value="ML_dom"/>
</dbReference>
<dbReference type="RefSeq" id="XP_052751944.1">
    <property type="nucleotide sequence ID" value="XM_052895984.1"/>
</dbReference>
<dbReference type="InterPro" id="IPR014756">
    <property type="entry name" value="Ig_E-set"/>
</dbReference>
<organism evidence="3 4">
    <name type="scientific">Galleria mellonella</name>
    <name type="common">Greater wax moth</name>
    <dbReference type="NCBI Taxonomy" id="7137"/>
    <lineage>
        <taxon>Eukaryota</taxon>
        <taxon>Metazoa</taxon>
        <taxon>Ecdysozoa</taxon>
        <taxon>Arthropoda</taxon>
        <taxon>Hexapoda</taxon>
        <taxon>Insecta</taxon>
        <taxon>Pterygota</taxon>
        <taxon>Neoptera</taxon>
        <taxon>Endopterygota</taxon>
        <taxon>Lepidoptera</taxon>
        <taxon>Glossata</taxon>
        <taxon>Ditrysia</taxon>
        <taxon>Pyraloidea</taxon>
        <taxon>Pyralidae</taxon>
        <taxon>Galleriinae</taxon>
        <taxon>Galleria</taxon>
    </lineage>
</organism>
<dbReference type="Proteomes" id="UP001652740">
    <property type="component" value="Unplaced"/>
</dbReference>
<dbReference type="SUPFAM" id="SSF81296">
    <property type="entry name" value="E set domains"/>
    <property type="match status" value="1"/>
</dbReference>
<evidence type="ECO:0000313" key="4">
    <source>
        <dbReference type="RefSeq" id="XP_052751944.1"/>
    </source>
</evidence>
<dbReference type="SMART" id="SM00737">
    <property type="entry name" value="ML"/>
    <property type="match status" value="1"/>
</dbReference>
<protein>
    <submittedName>
        <fullName evidence="4">Uncharacterized protein LOC113514851</fullName>
    </submittedName>
</protein>
<dbReference type="GeneID" id="113514851"/>
<gene>
    <name evidence="4" type="primary">LOC113514851</name>
</gene>
<feature type="domain" description="MD-2-related lipid-recognition" evidence="2">
    <location>
        <begin position="23"/>
        <end position="155"/>
    </location>
</feature>
<feature type="signal peptide" evidence="1">
    <location>
        <begin position="1"/>
        <end position="17"/>
    </location>
</feature>